<feature type="region of interest" description="Disordered" evidence="2">
    <location>
        <begin position="108"/>
        <end position="127"/>
    </location>
</feature>
<dbReference type="PANTHER" id="PTHR31668:SF30">
    <property type="entry name" value="ZN(II)2CYS6 TRANSCRIPTION FACTOR (EUROFUNG)"/>
    <property type="match status" value="1"/>
</dbReference>
<feature type="region of interest" description="Disordered" evidence="2">
    <location>
        <begin position="66"/>
        <end position="94"/>
    </location>
</feature>
<evidence type="ECO:0000256" key="2">
    <source>
        <dbReference type="SAM" id="MobiDB-lite"/>
    </source>
</evidence>
<dbReference type="EMBL" id="MU858315">
    <property type="protein sequence ID" value="KAK4207164.1"/>
    <property type="molecule type" value="Genomic_DNA"/>
</dbReference>
<dbReference type="SUPFAM" id="SSF57701">
    <property type="entry name" value="Zn2/Cys6 DNA-binding domain"/>
    <property type="match status" value="1"/>
</dbReference>
<evidence type="ECO:0000313" key="5">
    <source>
        <dbReference type="Proteomes" id="UP001301769"/>
    </source>
</evidence>
<evidence type="ECO:0000259" key="3">
    <source>
        <dbReference type="PROSITE" id="PS00463"/>
    </source>
</evidence>
<evidence type="ECO:0000256" key="1">
    <source>
        <dbReference type="ARBA" id="ARBA00023242"/>
    </source>
</evidence>
<proteinExistence type="predicted"/>
<gene>
    <name evidence="4" type="ORF">QBC37DRAFT_101941</name>
</gene>
<name>A0AAN6XUY0_9PEZI</name>
<organism evidence="4 5">
    <name type="scientific">Rhypophila decipiens</name>
    <dbReference type="NCBI Taxonomy" id="261697"/>
    <lineage>
        <taxon>Eukaryota</taxon>
        <taxon>Fungi</taxon>
        <taxon>Dikarya</taxon>
        <taxon>Ascomycota</taxon>
        <taxon>Pezizomycotina</taxon>
        <taxon>Sordariomycetes</taxon>
        <taxon>Sordariomycetidae</taxon>
        <taxon>Sordariales</taxon>
        <taxon>Naviculisporaceae</taxon>
        <taxon>Rhypophila</taxon>
    </lineage>
</organism>
<dbReference type="InterPro" id="IPR036864">
    <property type="entry name" value="Zn2-C6_fun-type_DNA-bd_sf"/>
</dbReference>
<accession>A0AAN6XUY0</accession>
<comment type="caution">
    <text evidence="4">The sequence shown here is derived from an EMBL/GenBank/DDBJ whole genome shotgun (WGS) entry which is preliminary data.</text>
</comment>
<keyword evidence="1" id="KW-0539">Nucleus</keyword>
<dbReference type="GO" id="GO:0008270">
    <property type="term" value="F:zinc ion binding"/>
    <property type="evidence" value="ECO:0007669"/>
    <property type="project" value="InterPro"/>
</dbReference>
<dbReference type="InterPro" id="IPR001138">
    <property type="entry name" value="Zn2Cys6_DnaBD"/>
</dbReference>
<keyword evidence="5" id="KW-1185">Reference proteome</keyword>
<dbReference type="Proteomes" id="UP001301769">
    <property type="component" value="Unassembled WGS sequence"/>
</dbReference>
<reference evidence="4" key="2">
    <citation type="submission" date="2023-05" db="EMBL/GenBank/DDBJ databases">
        <authorList>
            <consortium name="Lawrence Berkeley National Laboratory"/>
            <person name="Steindorff A."/>
            <person name="Hensen N."/>
            <person name="Bonometti L."/>
            <person name="Westerberg I."/>
            <person name="Brannstrom I.O."/>
            <person name="Guillou S."/>
            <person name="Cros-Aarteil S."/>
            <person name="Calhoun S."/>
            <person name="Haridas S."/>
            <person name="Kuo A."/>
            <person name="Mondo S."/>
            <person name="Pangilinan J."/>
            <person name="Riley R."/>
            <person name="Labutti K."/>
            <person name="Andreopoulos B."/>
            <person name="Lipzen A."/>
            <person name="Chen C."/>
            <person name="Yanf M."/>
            <person name="Daum C."/>
            <person name="Ng V."/>
            <person name="Clum A."/>
            <person name="Ohm R."/>
            <person name="Martin F."/>
            <person name="Silar P."/>
            <person name="Natvig D."/>
            <person name="Lalanne C."/>
            <person name="Gautier V."/>
            <person name="Ament-Velasquez S.L."/>
            <person name="Kruys A."/>
            <person name="Hutchinson M.I."/>
            <person name="Powell A.J."/>
            <person name="Barry K."/>
            <person name="Miller A.N."/>
            <person name="Grigoriev I.V."/>
            <person name="Debuchy R."/>
            <person name="Gladieux P."/>
            <person name="Thoren M.H."/>
            <person name="Johannesson H."/>
        </authorList>
    </citation>
    <scope>NUCLEOTIDE SEQUENCE</scope>
    <source>
        <strain evidence="4">PSN293</strain>
    </source>
</reference>
<reference evidence="4" key="1">
    <citation type="journal article" date="2023" name="Mol. Phylogenet. Evol.">
        <title>Genome-scale phylogeny and comparative genomics of the fungal order Sordariales.</title>
        <authorList>
            <person name="Hensen N."/>
            <person name="Bonometti L."/>
            <person name="Westerberg I."/>
            <person name="Brannstrom I.O."/>
            <person name="Guillou S."/>
            <person name="Cros-Aarteil S."/>
            <person name="Calhoun S."/>
            <person name="Haridas S."/>
            <person name="Kuo A."/>
            <person name="Mondo S."/>
            <person name="Pangilinan J."/>
            <person name="Riley R."/>
            <person name="LaButti K."/>
            <person name="Andreopoulos B."/>
            <person name="Lipzen A."/>
            <person name="Chen C."/>
            <person name="Yan M."/>
            <person name="Daum C."/>
            <person name="Ng V."/>
            <person name="Clum A."/>
            <person name="Steindorff A."/>
            <person name="Ohm R.A."/>
            <person name="Martin F."/>
            <person name="Silar P."/>
            <person name="Natvig D.O."/>
            <person name="Lalanne C."/>
            <person name="Gautier V."/>
            <person name="Ament-Velasquez S.L."/>
            <person name="Kruys A."/>
            <person name="Hutchinson M.I."/>
            <person name="Powell A.J."/>
            <person name="Barry K."/>
            <person name="Miller A.N."/>
            <person name="Grigoriev I.V."/>
            <person name="Debuchy R."/>
            <person name="Gladieux P."/>
            <person name="Hiltunen Thoren M."/>
            <person name="Johannesson H."/>
        </authorList>
    </citation>
    <scope>NUCLEOTIDE SEQUENCE</scope>
    <source>
        <strain evidence="4">PSN293</strain>
    </source>
</reference>
<dbReference type="PROSITE" id="PS00463">
    <property type="entry name" value="ZN2_CY6_FUNGAL_1"/>
    <property type="match status" value="1"/>
</dbReference>
<dbReference type="Gene3D" id="4.10.240.10">
    <property type="entry name" value="Zn(2)-C6 fungal-type DNA-binding domain"/>
    <property type="match status" value="1"/>
</dbReference>
<dbReference type="PANTHER" id="PTHR31668">
    <property type="entry name" value="GLUCOSE TRANSPORT TRANSCRIPTION REGULATOR RGT1-RELATED-RELATED"/>
    <property type="match status" value="1"/>
</dbReference>
<evidence type="ECO:0000313" key="4">
    <source>
        <dbReference type="EMBL" id="KAK4207164.1"/>
    </source>
</evidence>
<dbReference type="InterPro" id="IPR050797">
    <property type="entry name" value="Carb_Metab_Trans_Reg"/>
</dbReference>
<protein>
    <recommendedName>
        <fullName evidence="3">Zn(2)-C6 fungal-type domain-containing protein</fullName>
    </recommendedName>
</protein>
<sequence>MASNDTATAPDFEHLLDFGDTNAKRSTKPLACARCHGQKLRCVRGTADGRVCDRCLAAGLNCTGRRPQRMGRPSDITLRRRKSRSKESGLPNAMQIVSPLANTNISQESGNFSFSSPPPETGTPSCLLSGLDDLATLESLFPGGIDVGSFDFQQLGSEVNLGGNPPPVQDNDPIEHLSQLHLELYRCLLAVKPVEKMKRDKLRGTPEEPGRNIDTTWSQNLFRTTERFIEVLRAYVAPTSANDHSAPSSTTSVTETDKGIDMDTAGSSMIWSSASHIDTATGLLIVSCYSRLVQIFDVVVFVVETFRDMNCPGEYVQVQFGSFTPAANKSLQARILGQYVLHLLEGVSEAAERATASGPPYARAVAEVQSDEAKLRERILASLH</sequence>
<feature type="domain" description="Zn(2)-C6 fungal-type" evidence="3">
    <location>
        <begin position="31"/>
        <end position="62"/>
    </location>
</feature>
<dbReference type="AlphaFoldDB" id="A0AAN6XUY0"/>
<dbReference type="CDD" id="cd00067">
    <property type="entry name" value="GAL4"/>
    <property type="match status" value="1"/>
</dbReference>
<dbReference type="GO" id="GO:0000981">
    <property type="term" value="F:DNA-binding transcription factor activity, RNA polymerase II-specific"/>
    <property type="evidence" value="ECO:0007669"/>
    <property type="project" value="InterPro"/>
</dbReference>